<gene>
    <name evidence="1" type="ORF">SacglDRAFT_01365</name>
</gene>
<evidence type="ECO:0000313" key="1">
    <source>
        <dbReference type="EMBL" id="EIE98288.1"/>
    </source>
</evidence>
<accession>I1D014</accession>
<reference evidence="2" key="2">
    <citation type="submission" date="2012-01" db="EMBL/GenBank/DDBJ databases">
        <title>Noncontiguous Finished sequence of chromosome of Saccharomonospora glauca K62.</title>
        <authorList>
            <consortium name="US DOE Joint Genome Institute"/>
            <person name="Lucas S."/>
            <person name="Han J."/>
            <person name="Lapidus A."/>
            <person name="Cheng J.-F."/>
            <person name="Goodwin L."/>
            <person name="Pitluck S."/>
            <person name="Peters L."/>
            <person name="Mikhailova N."/>
            <person name="Held B."/>
            <person name="Detter J.C."/>
            <person name="Han C."/>
            <person name="Tapia R."/>
            <person name="Land M."/>
            <person name="Hauser L."/>
            <person name="Kyrpides N."/>
            <person name="Ivanova N."/>
            <person name="Pagani I."/>
            <person name="Brambilla E.-M."/>
            <person name="Klenk H.-P."/>
            <person name="Woyke T."/>
        </authorList>
    </citation>
    <scope>NUCLEOTIDE SEQUENCE [LARGE SCALE GENOMIC DNA]</scope>
    <source>
        <strain evidence="2">K62</strain>
    </source>
</reference>
<name>I1D014_9PSEU</name>
<reference evidence="1 2" key="1">
    <citation type="submission" date="2011-09" db="EMBL/GenBank/DDBJ databases">
        <authorList>
            <consortium name="US DOE Joint Genome Institute (JGI-PGF)"/>
            <person name="Lucas S."/>
            <person name="Han J."/>
            <person name="Lapidus A."/>
            <person name="Cheng J.-F."/>
            <person name="Goodwin L."/>
            <person name="Pitluck S."/>
            <person name="Peters L."/>
            <person name="Land M.L."/>
            <person name="Hauser L."/>
            <person name="Brambilla E."/>
            <person name="Klenk H.-P."/>
            <person name="Woyke T.J."/>
        </authorList>
    </citation>
    <scope>NUCLEOTIDE SEQUENCE [LARGE SCALE GENOMIC DNA]</scope>
    <source>
        <strain evidence="1 2">K62</strain>
    </source>
</reference>
<dbReference type="EMBL" id="CM001484">
    <property type="protein sequence ID" value="EIE98288.1"/>
    <property type="molecule type" value="Genomic_DNA"/>
</dbReference>
<dbReference type="OrthoDB" id="3686612at2"/>
<organism evidence="1 2">
    <name type="scientific">Saccharomonospora glauca K62</name>
    <dbReference type="NCBI Taxonomy" id="928724"/>
    <lineage>
        <taxon>Bacteria</taxon>
        <taxon>Bacillati</taxon>
        <taxon>Actinomycetota</taxon>
        <taxon>Actinomycetes</taxon>
        <taxon>Pseudonocardiales</taxon>
        <taxon>Pseudonocardiaceae</taxon>
        <taxon>Saccharomonospora</taxon>
    </lineage>
</organism>
<keyword evidence="2" id="KW-1185">Reference proteome</keyword>
<sequence>MPDGYGPDPDEIKRLDDILRQANDELGLTDFDEHATLEGFLTTQSVSPYENVEETVEETVLKLTEFVDRKYPEVVEAMQQFIYRAHATIDNTAEGVAKASAQYRVTEDEVEAWIRKYDPDN</sequence>
<dbReference type="HOGENOM" id="CLU_2048039_0_0_11"/>
<dbReference type="RefSeq" id="WP_005462867.1">
    <property type="nucleotide sequence ID" value="NZ_CM001484.1"/>
</dbReference>
<protein>
    <submittedName>
        <fullName evidence="1">Uncharacterized protein</fullName>
    </submittedName>
</protein>
<proteinExistence type="predicted"/>
<dbReference type="STRING" id="928724.SacglDRAFT_01365"/>
<dbReference type="AlphaFoldDB" id="I1D014"/>
<dbReference type="Proteomes" id="UP000005087">
    <property type="component" value="Chromosome"/>
</dbReference>
<evidence type="ECO:0000313" key="2">
    <source>
        <dbReference type="Proteomes" id="UP000005087"/>
    </source>
</evidence>